<evidence type="ECO:0000313" key="3">
    <source>
        <dbReference type="Proteomes" id="UP001597389"/>
    </source>
</evidence>
<dbReference type="EMBL" id="JBHUJB010000061">
    <property type="protein sequence ID" value="MFD2160025.1"/>
    <property type="molecule type" value="Genomic_DNA"/>
</dbReference>
<sequence length="489" mass="55100">MPRKNLALEVALVVLALLGAFIVQAVISQTKPPRMPELGGQEKGGGEEQTVVASETLVVENSEDQNHAIPAAFSKHLSSLGTIPDWSVLDNYQYTVTKSDFVRLMTDVYSVGDYWKEWFKVEDDHVMVRMSAEDETKEYKLSFMNEVVEAKAKRYWRAKKEIEIPEGTKPLLGVRIAIDPGHIGGDFASVEQRRFVLNEATPPIQEGNMTLIVAEQLVDQLEMLGAQVTLVRSSNQPVNPFRPEDYYAYAKSKLQVFKSAVTEASVKREAQKLFYRNGEIRERARIINEQIRPDIVLCLHFNADPQPDPLNPILIENEHFHMILNGAYTKSEMAHDDERFKCLLKVVQGNHEEEAKLAAAAAKSLAEATGLAAYQYAPNSSRAVNVAGNPYLWGRNLIANRLFDCPVLYYEPYLMNGKDSFERMQVGDYEGLRFINGKLRFSIYREYVQAVTRGLVDYYSAAEKAEVPAEAEDDSALSLEEESDMLGIK</sequence>
<comment type="caution">
    <text evidence="2">The sequence shown here is derived from an EMBL/GenBank/DDBJ whole genome shotgun (WGS) entry which is preliminary data.</text>
</comment>
<evidence type="ECO:0000259" key="1">
    <source>
        <dbReference type="Pfam" id="PF01520"/>
    </source>
</evidence>
<keyword evidence="2" id="KW-0378">Hydrolase</keyword>
<accession>A0ABW4ZDQ8</accession>
<reference evidence="3" key="1">
    <citation type="journal article" date="2019" name="Int. J. Syst. Evol. Microbiol.">
        <title>The Global Catalogue of Microorganisms (GCM) 10K type strain sequencing project: providing services to taxonomists for standard genome sequencing and annotation.</title>
        <authorList>
            <consortium name="The Broad Institute Genomics Platform"/>
            <consortium name="The Broad Institute Genome Sequencing Center for Infectious Disease"/>
            <person name="Wu L."/>
            <person name="Ma J."/>
        </authorList>
    </citation>
    <scope>NUCLEOTIDE SEQUENCE [LARGE SCALE GENOMIC DNA]</scope>
    <source>
        <strain evidence="3">CCUG 57942</strain>
    </source>
</reference>
<dbReference type="EC" id="3.5.1.28" evidence="2"/>
<dbReference type="SUPFAM" id="SSF53187">
    <property type="entry name" value="Zn-dependent exopeptidases"/>
    <property type="match status" value="1"/>
</dbReference>
<dbReference type="Pfam" id="PF01520">
    <property type="entry name" value="Amidase_3"/>
    <property type="match status" value="1"/>
</dbReference>
<evidence type="ECO:0000313" key="2">
    <source>
        <dbReference type="EMBL" id="MFD2160025.1"/>
    </source>
</evidence>
<organism evidence="2 3">
    <name type="scientific">Rubritalea tangerina</name>
    <dbReference type="NCBI Taxonomy" id="430798"/>
    <lineage>
        <taxon>Bacteria</taxon>
        <taxon>Pseudomonadati</taxon>
        <taxon>Verrucomicrobiota</taxon>
        <taxon>Verrucomicrobiia</taxon>
        <taxon>Verrucomicrobiales</taxon>
        <taxon>Rubritaleaceae</taxon>
        <taxon>Rubritalea</taxon>
    </lineage>
</organism>
<dbReference type="RefSeq" id="WP_377088991.1">
    <property type="nucleotide sequence ID" value="NZ_JBHSJL010000014.1"/>
</dbReference>
<proteinExistence type="predicted"/>
<keyword evidence="3" id="KW-1185">Reference proteome</keyword>
<dbReference type="Proteomes" id="UP001597389">
    <property type="component" value="Unassembled WGS sequence"/>
</dbReference>
<protein>
    <submittedName>
        <fullName evidence="2">N-acetylmuramoyl-L-alanine amidase</fullName>
        <ecNumber evidence="2">3.5.1.28</ecNumber>
    </submittedName>
</protein>
<feature type="domain" description="MurNAc-LAA" evidence="1">
    <location>
        <begin position="176"/>
        <end position="308"/>
    </location>
</feature>
<dbReference type="GO" id="GO:0008745">
    <property type="term" value="F:N-acetylmuramoyl-L-alanine amidase activity"/>
    <property type="evidence" value="ECO:0007669"/>
    <property type="project" value="UniProtKB-EC"/>
</dbReference>
<dbReference type="Gene3D" id="3.40.630.40">
    <property type="entry name" value="Zn-dependent exopeptidases"/>
    <property type="match status" value="1"/>
</dbReference>
<gene>
    <name evidence="2" type="ORF">ACFSW8_14045</name>
</gene>
<dbReference type="InterPro" id="IPR002508">
    <property type="entry name" value="MurNAc-LAA_cat"/>
</dbReference>
<name>A0ABW4ZDQ8_9BACT</name>